<gene>
    <name evidence="2" type="ORF">OFUS_LOCUS2547</name>
</gene>
<dbReference type="Proteomes" id="UP000749559">
    <property type="component" value="Unassembled WGS sequence"/>
</dbReference>
<reference evidence="2" key="1">
    <citation type="submission" date="2022-03" db="EMBL/GenBank/DDBJ databases">
        <authorList>
            <person name="Martin C."/>
        </authorList>
    </citation>
    <scope>NUCLEOTIDE SEQUENCE</scope>
</reference>
<dbReference type="GO" id="GO:0005886">
    <property type="term" value="C:plasma membrane"/>
    <property type="evidence" value="ECO:0007669"/>
    <property type="project" value="InterPro"/>
</dbReference>
<dbReference type="Pfam" id="PF10166">
    <property type="entry name" value="DUF2368"/>
    <property type="match status" value="1"/>
</dbReference>
<dbReference type="PANTHER" id="PTHR13411:SF6">
    <property type="entry name" value="PLASMINOGEN RECEPTOR (KT)"/>
    <property type="match status" value="1"/>
</dbReference>
<name>A0A8S4N1L3_OWEFU</name>
<keyword evidence="1" id="KW-0472">Membrane</keyword>
<keyword evidence="3" id="KW-1185">Reference proteome</keyword>
<keyword evidence="1" id="KW-0812">Transmembrane</keyword>
<evidence type="ECO:0000313" key="2">
    <source>
        <dbReference type="EMBL" id="CAH1775216.1"/>
    </source>
</evidence>
<dbReference type="PANTHER" id="PTHR13411">
    <property type="entry name" value="PLASMINOGEN RECEPTOR (KT)"/>
    <property type="match status" value="1"/>
</dbReference>
<protein>
    <recommendedName>
        <fullName evidence="4">Plasminogen receptor (KT)</fullName>
    </recommendedName>
</protein>
<evidence type="ECO:0000313" key="3">
    <source>
        <dbReference type="Proteomes" id="UP000749559"/>
    </source>
</evidence>
<organism evidence="2 3">
    <name type="scientific">Owenia fusiformis</name>
    <name type="common">Polychaete worm</name>
    <dbReference type="NCBI Taxonomy" id="6347"/>
    <lineage>
        <taxon>Eukaryota</taxon>
        <taxon>Metazoa</taxon>
        <taxon>Spiralia</taxon>
        <taxon>Lophotrochozoa</taxon>
        <taxon>Annelida</taxon>
        <taxon>Polychaeta</taxon>
        <taxon>Sedentaria</taxon>
        <taxon>Canalipalpata</taxon>
        <taxon>Sabellida</taxon>
        <taxon>Oweniida</taxon>
        <taxon>Oweniidae</taxon>
        <taxon>Owenia</taxon>
    </lineage>
</organism>
<feature type="transmembrane region" description="Helical" evidence="1">
    <location>
        <begin position="55"/>
        <end position="74"/>
    </location>
</feature>
<comment type="caution">
    <text evidence="2">The sequence shown here is derived from an EMBL/GenBank/DDBJ whole genome shotgun (WGS) entry which is preliminary data.</text>
</comment>
<dbReference type="OrthoDB" id="10256697at2759"/>
<sequence length="155" mass="17800">MGNVLGMNKIMDDQLAKNQEFMLKMQTMTLERQLAMQNVMRERMMATQIARSRDLFYWFASFYSLALIGGIAGFRHTRKPAAIVPLVPLTFILGYQADMAFYTKIHRIQVEAESILKSEQDLLAMPGGVPTVETIDQARRARKDEERAKSHQLFL</sequence>
<dbReference type="AlphaFoldDB" id="A0A8S4N1L3"/>
<feature type="transmembrane region" description="Helical" evidence="1">
    <location>
        <begin position="80"/>
        <end position="97"/>
    </location>
</feature>
<evidence type="ECO:0008006" key="4">
    <source>
        <dbReference type="Google" id="ProtNLM"/>
    </source>
</evidence>
<dbReference type="EMBL" id="CAIIXF020000001">
    <property type="protein sequence ID" value="CAH1775216.1"/>
    <property type="molecule type" value="Genomic_DNA"/>
</dbReference>
<dbReference type="InterPro" id="IPR019319">
    <property type="entry name" value="Plg-R(KT)"/>
</dbReference>
<keyword evidence="1" id="KW-1133">Transmembrane helix</keyword>
<proteinExistence type="predicted"/>
<accession>A0A8S4N1L3</accession>
<evidence type="ECO:0000256" key="1">
    <source>
        <dbReference type="SAM" id="Phobius"/>
    </source>
</evidence>